<accession>A0A0K1PXW1</accession>
<dbReference type="GO" id="GO:0016787">
    <property type="term" value="F:hydrolase activity"/>
    <property type="evidence" value="ECO:0007669"/>
    <property type="project" value="UniProtKB-KW"/>
</dbReference>
<evidence type="ECO:0000259" key="1">
    <source>
        <dbReference type="Pfam" id="PF00561"/>
    </source>
</evidence>
<name>A0A0K1PXW1_9BACT</name>
<evidence type="ECO:0000313" key="2">
    <source>
        <dbReference type="EMBL" id="AKU98368.1"/>
    </source>
</evidence>
<sequence>MPYADNGGLRIHYEELGGEHDLPPLVLVFGFGMTVLDWVDLGYVEALKDAFRLIAIEPRGHGTSDGSTNPDDYRLDLLASDVIAVMNHLAIEKAIVGGYSLGAKIVLSLASRHPQRLAGLVLGGFEFASEVRIEDDLVIDSLRKGGPAWRDLWRRMMDLPPAMAERLLQANTGALIALREAEGCWESLADAVHTIDVPCLLYAGEHCLGRNAVRAAASSIASSRYVELAGLTHFQVLGESAWICSEVRRFFA</sequence>
<dbReference type="SUPFAM" id="SSF53474">
    <property type="entry name" value="alpha/beta-Hydrolases"/>
    <property type="match status" value="1"/>
</dbReference>
<dbReference type="InterPro" id="IPR050471">
    <property type="entry name" value="AB_hydrolase"/>
</dbReference>
<feature type="domain" description="AB hydrolase-1" evidence="1">
    <location>
        <begin position="23"/>
        <end position="125"/>
    </location>
</feature>
<keyword evidence="3" id="KW-1185">Reference proteome</keyword>
<evidence type="ECO:0000313" key="3">
    <source>
        <dbReference type="Proteomes" id="UP000064967"/>
    </source>
</evidence>
<dbReference type="Proteomes" id="UP000064967">
    <property type="component" value="Chromosome"/>
</dbReference>
<organism evidence="2 3">
    <name type="scientific">Labilithrix luteola</name>
    <dbReference type="NCBI Taxonomy" id="1391654"/>
    <lineage>
        <taxon>Bacteria</taxon>
        <taxon>Pseudomonadati</taxon>
        <taxon>Myxococcota</taxon>
        <taxon>Polyangia</taxon>
        <taxon>Polyangiales</taxon>
        <taxon>Labilitrichaceae</taxon>
        <taxon>Labilithrix</taxon>
    </lineage>
</organism>
<dbReference type="InterPro" id="IPR029058">
    <property type="entry name" value="AB_hydrolase_fold"/>
</dbReference>
<reference evidence="2 3" key="1">
    <citation type="submission" date="2015-08" db="EMBL/GenBank/DDBJ databases">
        <authorList>
            <person name="Babu N.S."/>
            <person name="Beckwith C.J."/>
            <person name="Beseler K.G."/>
            <person name="Brison A."/>
            <person name="Carone J.V."/>
            <person name="Caskin T.P."/>
            <person name="Diamond M."/>
            <person name="Durham M.E."/>
            <person name="Foxe J.M."/>
            <person name="Go M."/>
            <person name="Henderson B.A."/>
            <person name="Jones I.B."/>
            <person name="McGettigan J.A."/>
            <person name="Micheletti S.J."/>
            <person name="Nasrallah M.E."/>
            <person name="Ortiz D."/>
            <person name="Piller C.R."/>
            <person name="Privatt S.R."/>
            <person name="Schneider S.L."/>
            <person name="Sharp S."/>
            <person name="Smith T.C."/>
            <person name="Stanton J.D."/>
            <person name="Ullery H.E."/>
            <person name="Wilson R.J."/>
            <person name="Serrano M.G."/>
            <person name="Buck G."/>
            <person name="Lee V."/>
            <person name="Wang Y."/>
            <person name="Carvalho R."/>
            <person name="Voegtly L."/>
            <person name="Shi R."/>
            <person name="Duckworth R."/>
            <person name="Johnson A."/>
            <person name="Loviza R."/>
            <person name="Walstead R."/>
            <person name="Shah Z."/>
            <person name="Kiflezghi M."/>
            <person name="Wade K."/>
            <person name="Ball S.L."/>
            <person name="Bradley K.W."/>
            <person name="Asai D.J."/>
            <person name="Bowman C.A."/>
            <person name="Russell D.A."/>
            <person name="Pope W.H."/>
            <person name="Jacobs-Sera D."/>
            <person name="Hendrix R.W."/>
            <person name="Hatfull G.F."/>
        </authorList>
    </citation>
    <scope>NUCLEOTIDE SEQUENCE [LARGE SCALE GENOMIC DNA]</scope>
    <source>
        <strain evidence="2 3">DSM 27648</strain>
    </source>
</reference>
<dbReference type="PANTHER" id="PTHR43433">
    <property type="entry name" value="HYDROLASE, ALPHA/BETA FOLD FAMILY PROTEIN"/>
    <property type="match status" value="1"/>
</dbReference>
<dbReference type="KEGG" id="llu:AKJ09_05032"/>
<dbReference type="Gene3D" id="3.40.50.1820">
    <property type="entry name" value="alpha/beta hydrolase"/>
    <property type="match status" value="1"/>
</dbReference>
<dbReference type="RefSeq" id="WP_146649336.1">
    <property type="nucleotide sequence ID" value="NZ_CP012333.1"/>
</dbReference>
<keyword evidence="2" id="KW-0378">Hydrolase</keyword>
<dbReference type="EMBL" id="CP012333">
    <property type="protein sequence ID" value="AKU98368.1"/>
    <property type="molecule type" value="Genomic_DNA"/>
</dbReference>
<dbReference type="STRING" id="1391654.AKJ09_05032"/>
<dbReference type="PANTHER" id="PTHR43433:SF5">
    <property type="entry name" value="AB HYDROLASE-1 DOMAIN-CONTAINING PROTEIN"/>
    <property type="match status" value="1"/>
</dbReference>
<gene>
    <name evidence="2" type="ORF">AKJ09_05032</name>
</gene>
<dbReference type="Pfam" id="PF00561">
    <property type="entry name" value="Abhydrolase_1"/>
    <property type="match status" value="1"/>
</dbReference>
<dbReference type="InterPro" id="IPR000073">
    <property type="entry name" value="AB_hydrolase_1"/>
</dbReference>
<dbReference type="AlphaFoldDB" id="A0A0K1PXW1"/>
<proteinExistence type="predicted"/>
<dbReference type="OrthoDB" id="9804723at2"/>
<protein>
    <submittedName>
        <fullName evidence="2">Hydrolase, alpha/beta hydrolase fold family</fullName>
    </submittedName>
</protein>